<dbReference type="AlphaFoldDB" id="A0A401QMC3"/>
<proteinExistence type="predicted"/>
<comment type="caution">
    <text evidence="1">The sequence shown here is derived from an EMBL/GenBank/DDBJ whole genome shotgun (WGS) entry which is preliminary data.</text>
</comment>
<feature type="non-terminal residue" evidence="1">
    <location>
        <position position="1"/>
    </location>
</feature>
<evidence type="ECO:0000313" key="1">
    <source>
        <dbReference type="EMBL" id="GCB86581.1"/>
    </source>
</evidence>
<organism evidence="1 2">
    <name type="scientific">Scyliorhinus torazame</name>
    <name type="common">Cloudy catshark</name>
    <name type="synonym">Catulus torazame</name>
    <dbReference type="NCBI Taxonomy" id="75743"/>
    <lineage>
        <taxon>Eukaryota</taxon>
        <taxon>Metazoa</taxon>
        <taxon>Chordata</taxon>
        <taxon>Craniata</taxon>
        <taxon>Vertebrata</taxon>
        <taxon>Chondrichthyes</taxon>
        <taxon>Elasmobranchii</taxon>
        <taxon>Galeomorphii</taxon>
        <taxon>Galeoidea</taxon>
        <taxon>Carcharhiniformes</taxon>
        <taxon>Scyliorhinidae</taxon>
        <taxon>Scyliorhinus</taxon>
    </lineage>
</organism>
<evidence type="ECO:0000313" key="2">
    <source>
        <dbReference type="Proteomes" id="UP000288216"/>
    </source>
</evidence>
<gene>
    <name evidence="1" type="ORF">scyTo_0027294</name>
</gene>
<name>A0A401QMC3_SCYTO</name>
<dbReference type="EMBL" id="BFAA01318439">
    <property type="protein sequence ID" value="GCB86581.1"/>
    <property type="molecule type" value="Genomic_DNA"/>
</dbReference>
<reference evidence="1 2" key="1">
    <citation type="journal article" date="2018" name="Nat. Ecol. Evol.">
        <title>Shark genomes provide insights into elasmobranch evolution and the origin of vertebrates.</title>
        <authorList>
            <person name="Hara Y"/>
            <person name="Yamaguchi K"/>
            <person name="Onimaru K"/>
            <person name="Kadota M"/>
            <person name="Koyanagi M"/>
            <person name="Keeley SD"/>
            <person name="Tatsumi K"/>
            <person name="Tanaka K"/>
            <person name="Motone F"/>
            <person name="Kageyama Y"/>
            <person name="Nozu R"/>
            <person name="Adachi N"/>
            <person name="Nishimura O"/>
            <person name="Nakagawa R"/>
            <person name="Tanegashima C"/>
            <person name="Kiyatake I"/>
            <person name="Matsumoto R"/>
            <person name="Murakumo K"/>
            <person name="Nishida K"/>
            <person name="Terakita A"/>
            <person name="Kuratani S"/>
            <person name="Sato K"/>
            <person name="Hyodo S Kuraku.S."/>
        </authorList>
    </citation>
    <scope>NUCLEOTIDE SEQUENCE [LARGE SCALE GENOMIC DNA]</scope>
</reference>
<protein>
    <submittedName>
        <fullName evidence="1">Uncharacterized protein</fullName>
    </submittedName>
</protein>
<sequence>KKKIRFGVFYPARLWGTYGGKERHFDMQEEKGTLLKDRAVWDMQEDVDPLVVSPSRLK</sequence>
<keyword evidence="2" id="KW-1185">Reference proteome</keyword>
<dbReference type="Proteomes" id="UP000288216">
    <property type="component" value="Unassembled WGS sequence"/>
</dbReference>
<accession>A0A401QMC3</accession>